<comment type="caution">
    <text evidence="1">The sequence shown here is derived from an EMBL/GenBank/DDBJ whole genome shotgun (WGS) entry which is preliminary data.</text>
</comment>
<evidence type="ECO:0008006" key="3">
    <source>
        <dbReference type="Google" id="ProtNLM"/>
    </source>
</evidence>
<accession>A0ABY1SMJ1</accession>
<dbReference type="PROSITE" id="PS51257">
    <property type="entry name" value="PROKAR_LIPOPROTEIN"/>
    <property type="match status" value="1"/>
</dbReference>
<protein>
    <recommendedName>
        <fullName evidence="3">Lipocalin-like domain-containing protein</fullName>
    </recommendedName>
</protein>
<evidence type="ECO:0000313" key="1">
    <source>
        <dbReference type="EMBL" id="SNR80976.1"/>
    </source>
</evidence>
<reference evidence="1 2" key="1">
    <citation type="submission" date="2017-06" db="EMBL/GenBank/DDBJ databases">
        <authorList>
            <person name="Varghese N."/>
            <person name="Submissions S."/>
        </authorList>
    </citation>
    <scope>NUCLEOTIDE SEQUENCE [LARGE SCALE GENOMIC DNA]</scope>
    <source>
        <strain evidence="1 2">DSM 19840</strain>
    </source>
</reference>
<dbReference type="EMBL" id="FZNV01000012">
    <property type="protein sequence ID" value="SNR80976.1"/>
    <property type="molecule type" value="Genomic_DNA"/>
</dbReference>
<dbReference type="Proteomes" id="UP000198337">
    <property type="component" value="Unassembled WGS sequence"/>
</dbReference>
<sequence>MTHKTLFTIEPVMILLMLLFAFSSCELVEDETIEETQQEEEYTLEELQGNWIRVGGNNPINNGMTIEVLENQGIIINPVESGFEKNDIKWLDIRAVSEMNFEYKELGSDSNYYPSILFFQEDDTLRVDVNHSGAGNYQKWIRLE</sequence>
<dbReference type="RefSeq" id="WP_089263261.1">
    <property type="nucleotide sequence ID" value="NZ_FZNV01000012.1"/>
</dbReference>
<proteinExistence type="predicted"/>
<gene>
    <name evidence="1" type="ORF">SAMN04488009_0178</name>
</gene>
<keyword evidence="2" id="KW-1185">Reference proteome</keyword>
<name>A0ABY1SMJ1_9FLAO</name>
<evidence type="ECO:0000313" key="2">
    <source>
        <dbReference type="Proteomes" id="UP000198337"/>
    </source>
</evidence>
<organism evidence="1 2">
    <name type="scientific">Maribacter sedimenticola</name>
    <dbReference type="NCBI Taxonomy" id="228956"/>
    <lineage>
        <taxon>Bacteria</taxon>
        <taxon>Pseudomonadati</taxon>
        <taxon>Bacteroidota</taxon>
        <taxon>Flavobacteriia</taxon>
        <taxon>Flavobacteriales</taxon>
        <taxon>Flavobacteriaceae</taxon>
        <taxon>Maribacter</taxon>
    </lineage>
</organism>